<feature type="domain" description="Protein kinase" evidence="12">
    <location>
        <begin position="285"/>
        <end position="538"/>
    </location>
</feature>
<dbReference type="FunFam" id="3.30.200.20:FF:000060">
    <property type="entry name" value="Serine/threonine-protein kinase isoform 1"/>
    <property type="match status" value="1"/>
</dbReference>
<dbReference type="Pfam" id="PF07714">
    <property type="entry name" value="PK_Tyr_Ser-Thr"/>
    <property type="match status" value="1"/>
</dbReference>
<keyword evidence="7 14" id="KW-0418">Kinase</keyword>
<evidence type="ECO:0000313" key="14">
    <source>
        <dbReference type="EMBL" id="MPA41922.1"/>
    </source>
</evidence>
<dbReference type="AlphaFoldDB" id="A0A5B6ZC81"/>
<dbReference type="PROSITE" id="PS00108">
    <property type="entry name" value="PROTEIN_KINASE_ST"/>
    <property type="match status" value="1"/>
</dbReference>
<accession>A0A5B6ZC81</accession>
<evidence type="ECO:0000259" key="12">
    <source>
        <dbReference type="PROSITE" id="PS50011"/>
    </source>
</evidence>
<evidence type="ECO:0000256" key="5">
    <source>
        <dbReference type="ARBA" id="ARBA00022679"/>
    </source>
</evidence>
<keyword evidence="6" id="KW-0547">Nucleotide-binding</keyword>
<organism evidence="14">
    <name type="scientific">Davidia involucrata</name>
    <name type="common">Dove tree</name>
    <dbReference type="NCBI Taxonomy" id="16924"/>
    <lineage>
        <taxon>Eukaryota</taxon>
        <taxon>Viridiplantae</taxon>
        <taxon>Streptophyta</taxon>
        <taxon>Embryophyta</taxon>
        <taxon>Tracheophyta</taxon>
        <taxon>Spermatophyta</taxon>
        <taxon>Magnoliopsida</taxon>
        <taxon>eudicotyledons</taxon>
        <taxon>Gunneridae</taxon>
        <taxon>Pentapetalae</taxon>
        <taxon>asterids</taxon>
        <taxon>Cornales</taxon>
        <taxon>Nyssaceae</taxon>
        <taxon>Davidia</taxon>
    </lineage>
</organism>
<evidence type="ECO:0000256" key="7">
    <source>
        <dbReference type="ARBA" id="ARBA00022777"/>
    </source>
</evidence>
<evidence type="ECO:0000256" key="3">
    <source>
        <dbReference type="ARBA" id="ARBA00022527"/>
    </source>
</evidence>
<dbReference type="PROSITE" id="PS50011">
    <property type="entry name" value="PROTEIN_KINASE_DOM"/>
    <property type="match status" value="1"/>
</dbReference>
<feature type="region of interest" description="Disordered" evidence="11">
    <location>
        <begin position="1"/>
        <end position="27"/>
    </location>
</feature>
<evidence type="ECO:0000256" key="4">
    <source>
        <dbReference type="ARBA" id="ARBA00022553"/>
    </source>
</evidence>
<feature type="domain" description="ACT" evidence="13">
    <location>
        <begin position="172"/>
        <end position="246"/>
    </location>
</feature>
<dbReference type="Gene3D" id="3.30.200.20">
    <property type="entry name" value="Phosphorylase Kinase, domain 1"/>
    <property type="match status" value="1"/>
</dbReference>
<dbReference type="FunFam" id="1.10.510.10:FF:000316">
    <property type="entry name" value="serine/threonine-protein kinase HT1"/>
    <property type="match status" value="1"/>
</dbReference>
<keyword evidence="5 14" id="KW-0808">Transferase</keyword>
<evidence type="ECO:0000256" key="2">
    <source>
        <dbReference type="ARBA" id="ARBA00012513"/>
    </source>
</evidence>
<dbReference type="CDD" id="cd13999">
    <property type="entry name" value="STKc_MAP3K-like"/>
    <property type="match status" value="1"/>
</dbReference>
<dbReference type="EMBL" id="GHES01011363">
    <property type="protein sequence ID" value="MPA41922.1"/>
    <property type="molecule type" value="Transcribed_RNA"/>
</dbReference>
<dbReference type="SUPFAM" id="SSF56112">
    <property type="entry name" value="Protein kinase-like (PK-like)"/>
    <property type="match status" value="1"/>
</dbReference>
<keyword evidence="8" id="KW-0067">ATP-binding</keyword>
<dbReference type="InterPro" id="IPR002912">
    <property type="entry name" value="ACT_dom"/>
</dbReference>
<dbReference type="PROSITE" id="PS51671">
    <property type="entry name" value="ACT"/>
    <property type="match status" value="1"/>
</dbReference>
<keyword evidence="3" id="KW-0723">Serine/threonine-protein kinase</keyword>
<dbReference type="SMART" id="SM00220">
    <property type="entry name" value="S_TKc"/>
    <property type="match status" value="1"/>
</dbReference>
<dbReference type="Gene3D" id="1.10.510.10">
    <property type="entry name" value="Transferase(Phosphotransferase) domain 1"/>
    <property type="match status" value="1"/>
</dbReference>
<dbReference type="InterPro" id="IPR008271">
    <property type="entry name" value="Ser/Thr_kinase_AS"/>
</dbReference>
<dbReference type="SUPFAM" id="SSF55021">
    <property type="entry name" value="ACT-like"/>
    <property type="match status" value="1"/>
</dbReference>
<evidence type="ECO:0000256" key="1">
    <source>
        <dbReference type="ARBA" id="ARBA00010507"/>
    </source>
</evidence>
<name>A0A5B6ZC81_DAVIN</name>
<feature type="region of interest" description="Disordered" evidence="11">
    <location>
        <begin position="110"/>
        <end position="137"/>
    </location>
</feature>
<dbReference type="PRINTS" id="PR00109">
    <property type="entry name" value="TYRKINASE"/>
</dbReference>
<evidence type="ECO:0000256" key="8">
    <source>
        <dbReference type="ARBA" id="ARBA00022840"/>
    </source>
</evidence>
<dbReference type="EC" id="2.7.11.1" evidence="2"/>
<dbReference type="PANTHER" id="PTHR44329">
    <property type="entry name" value="SERINE/THREONINE-PROTEIN KINASE TNNI3K-RELATED"/>
    <property type="match status" value="1"/>
</dbReference>
<sequence>MVMEDNESCSSRVVESSPGTTRQQRQKLEVYNEVLRRLKESNNQEAKEPSFDDELWAHFNRLPTRYALDVNVERAEDVLTHKRLLHLAHDPANRPVFEVRLVQVPPISDGKTADAVHSGSSRNEVAQSIHPPPAFGSSPNLEALALEASKSQVQDGDSAVNSHAKFSRPMHEITFSTDDKPKLLSQLTSLLAEVGLNIQEAHAFSTVDGYSLDVFVVDGWLYEETEQLRNALEKEVLKIEKQSWPNIHSFSPRGRQEQTGIKCEPGHLTIPNDGNDVWEIDPQLLKFENKVASGSYGDLYKGTYYSQEVAIKVLKPEHVSSEMQREFAQEVFIMRKVRHKNVVQFIGACTKPPSLCIVTEFMSGGSVYDYLHKQKGTFKLPNLLKVAIDISKGMNYLHQNNIIHRDLKAANLLMDENEVVKVADFGVARVKAQSGVMTAETGTYRWMAPEVIEHKPYDHKADVFSFGVVLWELLTGKLPYEYLTPLQAAVGVVQKGLRPTIPKHTHPKLAELLERCWQQDPTLRLDFSEILDILQRIVKEVGDGEGHKEKSSGGFLSVLRRGHH</sequence>
<feature type="compositionally biased region" description="Polar residues" evidence="11">
    <location>
        <begin position="8"/>
        <end position="23"/>
    </location>
</feature>
<dbReference type="InterPro" id="IPR011009">
    <property type="entry name" value="Kinase-like_dom_sf"/>
</dbReference>
<dbReference type="InterPro" id="IPR000719">
    <property type="entry name" value="Prot_kinase_dom"/>
</dbReference>
<reference evidence="14" key="1">
    <citation type="submission" date="2019-08" db="EMBL/GenBank/DDBJ databases">
        <title>Reference gene set and small RNA set construction with multiple tissues from Davidia involucrata Baill.</title>
        <authorList>
            <person name="Yang H."/>
            <person name="Zhou C."/>
            <person name="Li G."/>
            <person name="Wang J."/>
            <person name="Gao P."/>
            <person name="Wang M."/>
            <person name="Wang R."/>
            <person name="Zhao Y."/>
        </authorList>
    </citation>
    <scope>NUCLEOTIDE SEQUENCE</scope>
    <source>
        <tissue evidence="14">Mixed with DoveR01_LX</tissue>
    </source>
</reference>
<dbReference type="GO" id="GO:0106310">
    <property type="term" value="F:protein serine kinase activity"/>
    <property type="evidence" value="ECO:0007669"/>
    <property type="project" value="RHEA"/>
</dbReference>
<gene>
    <name evidence="14" type="ORF">Din_011363</name>
</gene>
<evidence type="ECO:0000259" key="13">
    <source>
        <dbReference type="PROSITE" id="PS51671"/>
    </source>
</evidence>
<evidence type="ECO:0000256" key="10">
    <source>
        <dbReference type="ARBA" id="ARBA00048679"/>
    </source>
</evidence>
<evidence type="ECO:0000256" key="6">
    <source>
        <dbReference type="ARBA" id="ARBA00022741"/>
    </source>
</evidence>
<proteinExistence type="inferred from homology"/>
<dbReference type="GO" id="GO:0004674">
    <property type="term" value="F:protein serine/threonine kinase activity"/>
    <property type="evidence" value="ECO:0007669"/>
    <property type="project" value="UniProtKB-KW"/>
</dbReference>
<comment type="catalytic activity">
    <reaction evidence="9">
        <text>L-threonyl-[protein] + ATP = O-phospho-L-threonyl-[protein] + ADP + H(+)</text>
        <dbReference type="Rhea" id="RHEA:46608"/>
        <dbReference type="Rhea" id="RHEA-COMP:11060"/>
        <dbReference type="Rhea" id="RHEA-COMP:11605"/>
        <dbReference type="ChEBI" id="CHEBI:15378"/>
        <dbReference type="ChEBI" id="CHEBI:30013"/>
        <dbReference type="ChEBI" id="CHEBI:30616"/>
        <dbReference type="ChEBI" id="CHEBI:61977"/>
        <dbReference type="ChEBI" id="CHEBI:456216"/>
        <dbReference type="EC" id="2.7.11.1"/>
    </reaction>
</comment>
<dbReference type="CDD" id="cd04928">
    <property type="entry name" value="ACT_TyrKc"/>
    <property type="match status" value="1"/>
</dbReference>
<comment type="catalytic activity">
    <reaction evidence="10">
        <text>L-seryl-[protein] + ATP = O-phospho-L-seryl-[protein] + ADP + H(+)</text>
        <dbReference type="Rhea" id="RHEA:17989"/>
        <dbReference type="Rhea" id="RHEA-COMP:9863"/>
        <dbReference type="Rhea" id="RHEA-COMP:11604"/>
        <dbReference type="ChEBI" id="CHEBI:15378"/>
        <dbReference type="ChEBI" id="CHEBI:29999"/>
        <dbReference type="ChEBI" id="CHEBI:30616"/>
        <dbReference type="ChEBI" id="CHEBI:83421"/>
        <dbReference type="ChEBI" id="CHEBI:456216"/>
        <dbReference type="EC" id="2.7.11.1"/>
    </reaction>
</comment>
<protein>
    <recommendedName>
        <fullName evidence="2">non-specific serine/threonine protein kinase</fullName>
        <ecNumber evidence="2">2.7.11.1</ecNumber>
    </recommendedName>
</protein>
<keyword evidence="4" id="KW-0597">Phosphoprotein</keyword>
<comment type="similarity">
    <text evidence="1">Belongs to the protein kinase superfamily. TKL Ser/Thr protein kinase family. RAF subfamily.</text>
</comment>
<dbReference type="InterPro" id="IPR045865">
    <property type="entry name" value="ACT-like_dom_sf"/>
</dbReference>
<dbReference type="PANTHER" id="PTHR44329:SF128">
    <property type="entry name" value="SERINE_THREONINE-PROTEIN KINASE STY46"/>
    <property type="match status" value="1"/>
</dbReference>
<dbReference type="InterPro" id="IPR001245">
    <property type="entry name" value="Ser-Thr/Tyr_kinase_cat_dom"/>
</dbReference>
<dbReference type="InterPro" id="IPR051681">
    <property type="entry name" value="Ser/Thr_Kinases-Pseudokinases"/>
</dbReference>
<evidence type="ECO:0000256" key="11">
    <source>
        <dbReference type="SAM" id="MobiDB-lite"/>
    </source>
</evidence>
<evidence type="ECO:0000256" key="9">
    <source>
        <dbReference type="ARBA" id="ARBA00047899"/>
    </source>
</evidence>
<dbReference type="GO" id="GO:0005524">
    <property type="term" value="F:ATP binding"/>
    <property type="evidence" value="ECO:0007669"/>
    <property type="project" value="UniProtKB-KW"/>
</dbReference>